<evidence type="ECO:0000256" key="1">
    <source>
        <dbReference type="ARBA" id="ARBA00022729"/>
    </source>
</evidence>
<dbReference type="SMART" id="SM00062">
    <property type="entry name" value="PBPb"/>
    <property type="match status" value="1"/>
</dbReference>
<reference evidence="4 5" key="1">
    <citation type="submission" date="2018-08" db="EMBL/GenBank/DDBJ databases">
        <title>Streptomyces globisporus 1912-4Crt, whole genome shotgun sequence.</title>
        <authorList>
            <person name="Matselyukh B."/>
        </authorList>
    </citation>
    <scope>NUCLEOTIDE SEQUENCE [LARGE SCALE GENOMIC DNA]</scope>
    <source>
        <strain evidence="4 5">1912-4Crt</strain>
    </source>
</reference>
<feature type="domain" description="Solute-binding protein family 3/N-terminal" evidence="3">
    <location>
        <begin position="69"/>
        <end position="306"/>
    </location>
</feature>
<feature type="signal peptide" evidence="2">
    <location>
        <begin position="1"/>
        <end position="25"/>
    </location>
</feature>
<dbReference type="PROSITE" id="PS51257">
    <property type="entry name" value="PROKAR_LIPOPROTEIN"/>
    <property type="match status" value="1"/>
</dbReference>
<evidence type="ECO:0000259" key="3">
    <source>
        <dbReference type="SMART" id="SM00062"/>
    </source>
</evidence>
<dbReference type="SUPFAM" id="SSF53850">
    <property type="entry name" value="Periplasmic binding protein-like II"/>
    <property type="match status" value="1"/>
</dbReference>
<dbReference type="Proteomes" id="UP000285596">
    <property type="component" value="Unassembled WGS sequence"/>
</dbReference>
<gene>
    <name evidence="4" type="ORF">D3105_08455</name>
</gene>
<name>A0A423V300_STRGL</name>
<organism evidence="4 5">
    <name type="scientific">Streptomyces globisporus</name>
    <dbReference type="NCBI Taxonomy" id="1908"/>
    <lineage>
        <taxon>Bacteria</taxon>
        <taxon>Bacillati</taxon>
        <taxon>Actinomycetota</taxon>
        <taxon>Actinomycetes</taxon>
        <taxon>Kitasatosporales</taxon>
        <taxon>Streptomycetaceae</taxon>
        <taxon>Streptomyces</taxon>
    </lineage>
</organism>
<dbReference type="PANTHER" id="PTHR35936">
    <property type="entry name" value="MEMBRANE-BOUND LYTIC MUREIN TRANSGLYCOSYLASE F"/>
    <property type="match status" value="1"/>
</dbReference>
<dbReference type="PANTHER" id="PTHR35936:SF17">
    <property type="entry name" value="ARGININE-BINDING EXTRACELLULAR PROTEIN ARTP"/>
    <property type="match status" value="1"/>
</dbReference>
<evidence type="ECO:0000313" key="4">
    <source>
        <dbReference type="EMBL" id="ROV68980.1"/>
    </source>
</evidence>
<accession>A0A423V300</accession>
<dbReference type="Pfam" id="PF00497">
    <property type="entry name" value="SBP_bac_3"/>
    <property type="match status" value="1"/>
</dbReference>
<sequence>MKYAHVSGRAVTAAALTTTVLLALAGCGEGGDGVAAAKGPASLEVAGVTVRKDAKLHEALPDAVKKSGTVRVATDVPYAPFEMFVTEGEKELTGLDYDLGQAIGARLGVTFAFTPQKFDGIVPAIQAGKFDVAMSAMTDNKERQAVVDFVDYSVSGSGIMVVKGNPEKITTLDDLCGKKVAVQAATNQLDLLKDHQKECGKAGGTKIAIQTFPKDSDAQLALRANKVVAQVLTKPAAGWTAKTADGGQAFEVVDDPAATGGYNASPNGIAVSKKLPELTDAIQKALQSLIDDGTATKIFEKYGVASIAVKEVTRNAAVD</sequence>
<keyword evidence="1 2" id="KW-0732">Signal</keyword>
<proteinExistence type="predicted"/>
<comment type="caution">
    <text evidence="4">The sequence shown here is derived from an EMBL/GenBank/DDBJ whole genome shotgun (WGS) entry which is preliminary data.</text>
</comment>
<feature type="chain" id="PRO_5039604613" evidence="2">
    <location>
        <begin position="26"/>
        <end position="319"/>
    </location>
</feature>
<dbReference type="AlphaFoldDB" id="A0A423V300"/>
<dbReference type="InterPro" id="IPR001638">
    <property type="entry name" value="Solute-binding_3/MltF_N"/>
</dbReference>
<dbReference type="EMBL" id="QWFA01000034">
    <property type="protein sequence ID" value="ROV68980.1"/>
    <property type="molecule type" value="Genomic_DNA"/>
</dbReference>
<dbReference type="RefSeq" id="WP_118901680.1">
    <property type="nucleotide sequence ID" value="NZ_QWFA01000034.1"/>
</dbReference>
<evidence type="ECO:0000313" key="5">
    <source>
        <dbReference type="Proteomes" id="UP000285596"/>
    </source>
</evidence>
<protein>
    <submittedName>
        <fullName evidence="4">ABC transporter substrate-binding protein</fullName>
    </submittedName>
</protein>
<dbReference type="Gene3D" id="3.40.190.10">
    <property type="entry name" value="Periplasmic binding protein-like II"/>
    <property type="match status" value="2"/>
</dbReference>
<dbReference type="CDD" id="cd01004">
    <property type="entry name" value="PBP2_MidA_like"/>
    <property type="match status" value="1"/>
</dbReference>
<evidence type="ECO:0000256" key="2">
    <source>
        <dbReference type="SAM" id="SignalP"/>
    </source>
</evidence>